<keyword evidence="3" id="KW-0540">Nuclease</keyword>
<evidence type="ECO:0000256" key="4">
    <source>
        <dbReference type="ARBA" id="ARBA00022741"/>
    </source>
</evidence>
<evidence type="ECO:0000256" key="6">
    <source>
        <dbReference type="ARBA" id="ARBA00024207"/>
    </source>
</evidence>
<reference evidence="7 8" key="1">
    <citation type="journal article" date="2014" name="Appl. Environ. Microbiol.">
        <title>Comparative Genome Analysis of 'Candidatus Methanoplasma termitum' Indicates a New Mode of Energy Metabolism in the Seventh Order of Methanogens.</title>
        <authorList>
            <person name="Lang K."/>
            <person name="Schuldes J."/>
            <person name="Klingl A."/>
            <person name="Poehlein A."/>
            <person name="Daniel R."/>
            <person name="Brune A."/>
        </authorList>
    </citation>
    <scope>NUCLEOTIDE SEQUENCE [LARGE SCALE GENOMIC DNA]</scope>
    <source>
        <strain evidence="8">Mpt1</strain>
    </source>
</reference>
<evidence type="ECO:0000256" key="3">
    <source>
        <dbReference type="ARBA" id="ARBA00022722"/>
    </source>
</evidence>
<keyword evidence="5" id="KW-0378">Hydrolase</keyword>
<dbReference type="STRING" id="1577791.Mpt1_c07780"/>
<evidence type="ECO:0000313" key="7">
    <source>
        <dbReference type="EMBL" id="AIZ56660.1"/>
    </source>
</evidence>
<evidence type="ECO:0000256" key="1">
    <source>
        <dbReference type="ARBA" id="ARBA00022553"/>
    </source>
</evidence>
<keyword evidence="8" id="KW-1185">Reference proteome</keyword>
<dbReference type="InterPro" id="IPR037038">
    <property type="entry name" value="HepT-like_sf"/>
</dbReference>
<sequence length="116" mass="13252">MKNDQLLLNKIIECCNDIEECIEFFGNDEADFLESNIYQKSCAFSIIQIGEAVKSLSFGVTNDNRDIPWKDIAGFRDVIVHNYGAVNKRYLWKTITNLVPELKETCGRILVDISSE</sequence>
<comment type="similarity">
    <text evidence="6">Belongs to the HepT RNase toxin family.</text>
</comment>
<dbReference type="Gene3D" id="1.20.120.580">
    <property type="entry name" value="bsu32300-like"/>
    <property type="match status" value="1"/>
</dbReference>
<dbReference type="PANTHER" id="PTHR34139">
    <property type="entry name" value="UPF0331 PROTEIN MJ0127"/>
    <property type="match status" value="1"/>
</dbReference>
<dbReference type="RefSeq" id="WP_048112350.1">
    <property type="nucleotide sequence ID" value="NZ_CP010070.1"/>
</dbReference>
<dbReference type="GO" id="GO:0000166">
    <property type="term" value="F:nucleotide binding"/>
    <property type="evidence" value="ECO:0007669"/>
    <property type="project" value="UniProtKB-KW"/>
</dbReference>
<dbReference type="Pfam" id="PF01934">
    <property type="entry name" value="HepT-like"/>
    <property type="match status" value="1"/>
</dbReference>
<evidence type="ECO:0008006" key="9">
    <source>
        <dbReference type="Google" id="ProtNLM"/>
    </source>
</evidence>
<dbReference type="GO" id="GO:0110001">
    <property type="term" value="C:toxin-antitoxin complex"/>
    <property type="evidence" value="ECO:0007669"/>
    <property type="project" value="InterPro"/>
</dbReference>
<dbReference type="EMBL" id="CP010070">
    <property type="protein sequence ID" value="AIZ56660.1"/>
    <property type="molecule type" value="Genomic_DNA"/>
</dbReference>
<dbReference type="KEGG" id="mear:Mpt1_c07780"/>
<dbReference type="AlphaFoldDB" id="A0A0A7LBY2"/>
<dbReference type="Proteomes" id="UP000030787">
    <property type="component" value="Chromosome"/>
</dbReference>
<name>A0A0A7LBY2_9ARCH</name>
<evidence type="ECO:0000256" key="2">
    <source>
        <dbReference type="ARBA" id="ARBA00022649"/>
    </source>
</evidence>
<accession>A0A0A7LBY2</accession>
<gene>
    <name evidence="7" type="ORF">Mpt1_c07780</name>
</gene>
<keyword evidence="2" id="KW-1277">Toxin-antitoxin system</keyword>
<dbReference type="InterPro" id="IPR008201">
    <property type="entry name" value="HepT-like"/>
</dbReference>
<protein>
    <recommendedName>
        <fullName evidence="9">DUF86 domain-containing protein</fullName>
    </recommendedName>
</protein>
<dbReference type="InterPro" id="IPR051813">
    <property type="entry name" value="HepT_RNase_toxin"/>
</dbReference>
<evidence type="ECO:0000313" key="8">
    <source>
        <dbReference type="Proteomes" id="UP000030787"/>
    </source>
</evidence>
<proteinExistence type="inferred from homology"/>
<organism evidence="7 8">
    <name type="scientific">Candidatus Methanoplasma termitum</name>
    <dbReference type="NCBI Taxonomy" id="1577791"/>
    <lineage>
        <taxon>Archaea</taxon>
        <taxon>Methanobacteriati</taxon>
        <taxon>Thermoplasmatota</taxon>
        <taxon>Thermoplasmata</taxon>
        <taxon>Methanomassiliicoccales</taxon>
        <taxon>Methanomassiliicoccaceae</taxon>
        <taxon>Candidatus Methanoplasma</taxon>
    </lineage>
</organism>
<dbReference type="OrthoDB" id="82563at2157"/>
<dbReference type="PANTHER" id="PTHR34139:SF1">
    <property type="entry name" value="RNASE MJ1380-RELATED"/>
    <property type="match status" value="1"/>
</dbReference>
<dbReference type="GO" id="GO:0016787">
    <property type="term" value="F:hydrolase activity"/>
    <property type="evidence" value="ECO:0007669"/>
    <property type="project" value="UniProtKB-KW"/>
</dbReference>
<keyword evidence="1" id="KW-0597">Phosphoprotein</keyword>
<dbReference type="GeneID" id="24818447"/>
<dbReference type="GO" id="GO:0004540">
    <property type="term" value="F:RNA nuclease activity"/>
    <property type="evidence" value="ECO:0007669"/>
    <property type="project" value="InterPro"/>
</dbReference>
<dbReference type="HOGENOM" id="CLU_142825_3_1_2"/>
<evidence type="ECO:0000256" key="5">
    <source>
        <dbReference type="ARBA" id="ARBA00022801"/>
    </source>
</evidence>
<keyword evidence="4" id="KW-0547">Nucleotide-binding</keyword>